<feature type="transmembrane region" description="Helical" evidence="1">
    <location>
        <begin position="38"/>
        <end position="64"/>
    </location>
</feature>
<protein>
    <recommendedName>
        <fullName evidence="3">Minor tail protein</fullName>
    </recommendedName>
</protein>
<name>A0AAU6R603_9CAUD</name>
<sequence>MKTEIDPRPVTSFDDLLTFTEAELEELRGPEPTIWDKIVAVLIWIPALLVVAAVTILVCFLIWWSQYGDNATQGALMLLVIFLEGAMYT</sequence>
<keyword evidence="1" id="KW-0812">Transmembrane</keyword>
<dbReference type="EMBL" id="OR756648">
    <property type="protein sequence ID" value="WZE63409.1"/>
    <property type="molecule type" value="Genomic_DNA"/>
</dbReference>
<proteinExistence type="predicted"/>
<keyword evidence="1" id="KW-1133">Transmembrane helix</keyword>
<keyword evidence="1" id="KW-0472">Membrane</keyword>
<accession>A0AAU6R603</accession>
<evidence type="ECO:0000313" key="2">
    <source>
        <dbReference type="EMBL" id="WZE63409.1"/>
    </source>
</evidence>
<organism evidence="2">
    <name type="scientific">Micrococcus phage Olihed</name>
    <dbReference type="NCBI Taxonomy" id="3092209"/>
    <lineage>
        <taxon>Viruses</taxon>
        <taxon>Duplodnaviria</taxon>
        <taxon>Heunggongvirae</taxon>
        <taxon>Uroviricota</taxon>
        <taxon>Caudoviricetes</taxon>
    </lineage>
</organism>
<evidence type="ECO:0008006" key="3">
    <source>
        <dbReference type="Google" id="ProtNLM"/>
    </source>
</evidence>
<reference evidence="2" key="1">
    <citation type="submission" date="2023-10" db="EMBL/GenBank/DDBJ databases">
        <title>Two new lytic phages for Micrococcus sp. strain 1402.</title>
        <authorList>
            <person name="Petrzik K."/>
        </authorList>
    </citation>
    <scope>NUCLEOTIDE SEQUENCE</scope>
</reference>
<evidence type="ECO:0000256" key="1">
    <source>
        <dbReference type="SAM" id="Phobius"/>
    </source>
</evidence>